<name>A0ABV2N6L3_9HYPH</name>
<evidence type="ECO:0000256" key="1">
    <source>
        <dbReference type="ARBA" id="ARBA00004236"/>
    </source>
</evidence>
<dbReference type="Pfam" id="PF00535">
    <property type="entry name" value="Glycos_transf_2"/>
    <property type="match status" value="1"/>
</dbReference>
<feature type="domain" description="Glycosyltransferase 2-like" evidence="6">
    <location>
        <begin position="23"/>
        <end position="106"/>
    </location>
</feature>
<evidence type="ECO:0000313" key="7">
    <source>
        <dbReference type="EMBL" id="MET3794470.1"/>
    </source>
</evidence>
<sequence>MFENGTRQLAPEACLGYQPDMLSVIIETHNDEEGLARTLASLVSGAVEGMVRDVVVCDRGSTDGTRTVAEHAGCAWVEGGIAAAIAAAKGDWLLLLEPGARPAEGWTEAVATHAAGSGMAARFSRDRADRTPFLSRILSRPGPLAQGLLLPRRQALALVRNADSAEALGRGLAVKTLKTAIQPARRVGRETGLASP</sequence>
<keyword evidence="5" id="KW-0472">Membrane</keyword>
<organism evidence="7 8">
    <name type="scientific">Aquamicrobium terrae</name>
    <dbReference type="NCBI Taxonomy" id="1324945"/>
    <lineage>
        <taxon>Bacteria</taxon>
        <taxon>Pseudomonadati</taxon>
        <taxon>Pseudomonadota</taxon>
        <taxon>Alphaproteobacteria</taxon>
        <taxon>Hyphomicrobiales</taxon>
        <taxon>Phyllobacteriaceae</taxon>
        <taxon>Aquamicrobium</taxon>
    </lineage>
</organism>
<dbReference type="EMBL" id="JBEPML010000024">
    <property type="protein sequence ID" value="MET3794470.1"/>
    <property type="molecule type" value="Genomic_DNA"/>
</dbReference>
<dbReference type="Gene3D" id="3.90.550.10">
    <property type="entry name" value="Spore Coat Polysaccharide Biosynthesis Protein SpsA, Chain A"/>
    <property type="match status" value="1"/>
</dbReference>
<comment type="caution">
    <text evidence="7">The sequence shown here is derived from an EMBL/GenBank/DDBJ whole genome shotgun (WGS) entry which is preliminary data.</text>
</comment>
<keyword evidence="3" id="KW-0328">Glycosyltransferase</keyword>
<accession>A0ABV2N6L3</accession>
<evidence type="ECO:0000256" key="2">
    <source>
        <dbReference type="ARBA" id="ARBA00022475"/>
    </source>
</evidence>
<dbReference type="SUPFAM" id="SSF53448">
    <property type="entry name" value="Nucleotide-diphospho-sugar transferases"/>
    <property type="match status" value="1"/>
</dbReference>
<evidence type="ECO:0000259" key="6">
    <source>
        <dbReference type="Pfam" id="PF00535"/>
    </source>
</evidence>
<evidence type="ECO:0000313" key="8">
    <source>
        <dbReference type="Proteomes" id="UP001549076"/>
    </source>
</evidence>
<evidence type="ECO:0000256" key="5">
    <source>
        <dbReference type="ARBA" id="ARBA00023136"/>
    </source>
</evidence>
<comment type="subcellular location">
    <subcellularLocation>
        <location evidence="1">Cell membrane</location>
    </subcellularLocation>
</comment>
<reference evidence="7 8" key="1">
    <citation type="submission" date="2024-06" db="EMBL/GenBank/DDBJ databases">
        <title>Genomic Encyclopedia of Type Strains, Phase IV (KMG-IV): sequencing the most valuable type-strain genomes for metagenomic binning, comparative biology and taxonomic classification.</title>
        <authorList>
            <person name="Goeker M."/>
        </authorList>
    </citation>
    <scope>NUCLEOTIDE SEQUENCE [LARGE SCALE GENOMIC DNA]</scope>
    <source>
        <strain evidence="7 8">DSM 27865</strain>
    </source>
</reference>
<dbReference type="PANTHER" id="PTHR43646">
    <property type="entry name" value="GLYCOSYLTRANSFERASE"/>
    <property type="match status" value="1"/>
</dbReference>
<evidence type="ECO:0000256" key="4">
    <source>
        <dbReference type="ARBA" id="ARBA00022679"/>
    </source>
</evidence>
<dbReference type="Proteomes" id="UP001549076">
    <property type="component" value="Unassembled WGS sequence"/>
</dbReference>
<proteinExistence type="predicted"/>
<protein>
    <recommendedName>
        <fullName evidence="6">Glycosyltransferase 2-like domain-containing protein</fullName>
    </recommendedName>
</protein>
<gene>
    <name evidence="7" type="ORF">ABID37_004710</name>
</gene>
<dbReference type="InterPro" id="IPR029044">
    <property type="entry name" value="Nucleotide-diphossugar_trans"/>
</dbReference>
<keyword evidence="2" id="KW-1003">Cell membrane</keyword>
<keyword evidence="8" id="KW-1185">Reference proteome</keyword>
<dbReference type="PANTHER" id="PTHR43646:SF2">
    <property type="entry name" value="GLYCOSYLTRANSFERASE 2-LIKE DOMAIN-CONTAINING PROTEIN"/>
    <property type="match status" value="1"/>
</dbReference>
<keyword evidence="4" id="KW-0808">Transferase</keyword>
<dbReference type="InterPro" id="IPR001173">
    <property type="entry name" value="Glyco_trans_2-like"/>
</dbReference>
<evidence type="ECO:0000256" key="3">
    <source>
        <dbReference type="ARBA" id="ARBA00022676"/>
    </source>
</evidence>